<gene>
    <name evidence="1" type="ORF">SAMN04488511_10156</name>
</gene>
<evidence type="ECO:0000313" key="2">
    <source>
        <dbReference type="Proteomes" id="UP000198836"/>
    </source>
</evidence>
<dbReference type="AlphaFoldDB" id="A0A1I0SEE5"/>
<dbReference type="STRING" id="332999.SAMN04488511_10156"/>
<organism evidence="1 2">
    <name type="scientific">Pedobacter suwonensis</name>
    <dbReference type="NCBI Taxonomy" id="332999"/>
    <lineage>
        <taxon>Bacteria</taxon>
        <taxon>Pseudomonadati</taxon>
        <taxon>Bacteroidota</taxon>
        <taxon>Sphingobacteriia</taxon>
        <taxon>Sphingobacteriales</taxon>
        <taxon>Sphingobacteriaceae</taxon>
        <taxon>Pedobacter</taxon>
    </lineage>
</organism>
<proteinExistence type="predicted"/>
<name>A0A1I0SEE5_9SPHI</name>
<protein>
    <submittedName>
        <fullName evidence="1">Uncharacterized protein</fullName>
    </submittedName>
</protein>
<reference evidence="2" key="1">
    <citation type="submission" date="2016-10" db="EMBL/GenBank/DDBJ databases">
        <authorList>
            <person name="Varghese N."/>
            <person name="Submissions S."/>
        </authorList>
    </citation>
    <scope>NUCLEOTIDE SEQUENCE [LARGE SCALE GENOMIC DNA]</scope>
    <source>
        <strain evidence="2">DSM 18130</strain>
    </source>
</reference>
<keyword evidence="2" id="KW-1185">Reference proteome</keyword>
<dbReference type="Proteomes" id="UP000198836">
    <property type="component" value="Unassembled WGS sequence"/>
</dbReference>
<accession>A0A1I0SEE5</accession>
<sequence length="61" mass="7134">MMISFIYKLFLIHDYARRTLLILQRLLKKLKSPHINNGFSLLLYRGVKLNKSSLKATPSTK</sequence>
<dbReference type="EMBL" id="FOJM01000001">
    <property type="protein sequence ID" value="SFA37891.1"/>
    <property type="molecule type" value="Genomic_DNA"/>
</dbReference>
<evidence type="ECO:0000313" key="1">
    <source>
        <dbReference type="EMBL" id="SFA37891.1"/>
    </source>
</evidence>